<dbReference type="PANTHER" id="PTHR43630">
    <property type="entry name" value="POLY-BETA-1,6-N-ACETYL-D-GLUCOSAMINE SYNTHASE"/>
    <property type="match status" value="1"/>
</dbReference>
<reference evidence="2" key="1">
    <citation type="submission" date="2019-02" db="EMBL/GenBank/DDBJ databases">
        <authorList>
            <person name="Bachy C."/>
            <person name="Yung C.-M."/>
            <person name="Roux S."/>
            <person name="Sullivan M.B."/>
            <person name="Worden A.Z."/>
        </authorList>
    </citation>
    <scope>NUCLEOTIDE SEQUENCE</scope>
    <source>
        <strain evidence="2">BII-V2</strain>
    </source>
</reference>
<proteinExistence type="predicted"/>
<dbReference type="PANTHER" id="PTHR43630:SF2">
    <property type="entry name" value="GLYCOSYLTRANSFERASE"/>
    <property type="match status" value="1"/>
</dbReference>
<dbReference type="InterPro" id="IPR029044">
    <property type="entry name" value="Nucleotide-diphossugar_trans"/>
</dbReference>
<name>A0A7S6SW83_9PHYC</name>
<dbReference type="SUPFAM" id="SSF53448">
    <property type="entry name" value="Nucleotide-diphospho-sugar transferases"/>
    <property type="match status" value="1"/>
</dbReference>
<evidence type="ECO:0000313" key="2">
    <source>
        <dbReference type="EMBL" id="QOR60514.1"/>
    </source>
</evidence>
<dbReference type="InterPro" id="IPR001173">
    <property type="entry name" value="Glyco_trans_2-like"/>
</dbReference>
<dbReference type="Pfam" id="PF00535">
    <property type="entry name" value="Glycos_transf_2"/>
    <property type="match status" value="1"/>
</dbReference>
<accession>A0A7S6SW83</accession>
<organism evidence="2">
    <name type="scientific">Bathycoccus sp. RCC716 virus 2</name>
    <dbReference type="NCBI Taxonomy" id="2530039"/>
    <lineage>
        <taxon>Viruses</taxon>
        <taxon>Varidnaviria</taxon>
        <taxon>Bamfordvirae</taxon>
        <taxon>Nucleocytoviricota</taxon>
        <taxon>Megaviricetes</taxon>
        <taxon>Algavirales</taxon>
        <taxon>Phycodnaviridae</taxon>
        <taxon>Prasinovirus</taxon>
    </lineage>
</organism>
<dbReference type="EMBL" id="MK522038">
    <property type="protein sequence ID" value="QOR60514.1"/>
    <property type="molecule type" value="Genomic_DNA"/>
</dbReference>
<sequence>MIISYAICVCNESKDLFSLISFLLKVKDDKDEINILVDTAHVSHSVKNVLHHFENQIVTCEREFDGNFSDHRNFHITQCSGDYIFMIDPDEMPKEFLIQNLKRLIKDLDGELIMVPRINIQPGFTQEWLNKYKFHTNELDWINWPDYQGRVFKNTEKIRWSKGLHEVVSGTDKVVYLRTDPKLGLWHIKSIEKQDNRWGNAKDYRTPKGDNLYDNLM</sequence>
<feature type="domain" description="Glycosyltransferase 2-like" evidence="1">
    <location>
        <begin position="6"/>
        <end position="135"/>
    </location>
</feature>
<evidence type="ECO:0000259" key="1">
    <source>
        <dbReference type="Pfam" id="PF00535"/>
    </source>
</evidence>
<dbReference type="Gene3D" id="3.90.550.10">
    <property type="entry name" value="Spore Coat Polysaccharide Biosynthesis Protein SpsA, Chain A"/>
    <property type="match status" value="1"/>
</dbReference>
<protein>
    <recommendedName>
        <fullName evidence="1">Glycosyltransferase 2-like domain-containing protein</fullName>
    </recommendedName>
</protein>